<dbReference type="AlphaFoldDB" id="A0A918VNQ6"/>
<gene>
    <name evidence="1" type="ORF">GCM10007989_02750</name>
</gene>
<accession>A0A918VNQ6</accession>
<evidence type="ECO:0008006" key="3">
    <source>
        <dbReference type="Google" id="ProtNLM"/>
    </source>
</evidence>
<keyword evidence="2" id="KW-1185">Reference proteome</keyword>
<dbReference type="Gene3D" id="2.60.169.10">
    <property type="entry name" value="Microviridae F protein"/>
    <property type="match status" value="1"/>
</dbReference>
<dbReference type="Proteomes" id="UP000646579">
    <property type="component" value="Unassembled WGS sequence"/>
</dbReference>
<evidence type="ECO:0000313" key="1">
    <source>
        <dbReference type="EMBL" id="GHA11857.1"/>
    </source>
</evidence>
<evidence type="ECO:0000313" key="2">
    <source>
        <dbReference type="Proteomes" id="UP000646579"/>
    </source>
</evidence>
<protein>
    <recommendedName>
        <fullName evidence="3">Major capsid protein</fullName>
    </recommendedName>
</protein>
<reference evidence="1" key="1">
    <citation type="journal article" date="2014" name="Int. J. Syst. Evol. Microbiol.">
        <title>Complete genome sequence of Corynebacterium casei LMG S-19264T (=DSM 44701T), isolated from a smear-ripened cheese.</title>
        <authorList>
            <consortium name="US DOE Joint Genome Institute (JGI-PGF)"/>
            <person name="Walter F."/>
            <person name="Albersmeier A."/>
            <person name="Kalinowski J."/>
            <person name="Ruckert C."/>
        </authorList>
    </citation>
    <scope>NUCLEOTIDE SEQUENCE</scope>
    <source>
        <strain evidence="1">KCTC 32437</strain>
    </source>
</reference>
<dbReference type="GO" id="GO:0005198">
    <property type="term" value="F:structural molecule activity"/>
    <property type="evidence" value="ECO:0007669"/>
    <property type="project" value="InterPro"/>
</dbReference>
<name>A0A918VNQ6_9HYPH</name>
<proteinExistence type="predicted"/>
<dbReference type="EMBL" id="BMZE01000001">
    <property type="protein sequence ID" value="GHA11857.1"/>
    <property type="molecule type" value="Genomic_DNA"/>
</dbReference>
<dbReference type="InterPro" id="IPR037002">
    <property type="entry name" value="Microviridae_protein_F_sf"/>
</dbReference>
<comment type="caution">
    <text evidence="1">The sequence shown here is derived from an EMBL/GenBank/DDBJ whole genome shotgun (WGS) entry which is preliminary data.</text>
</comment>
<sequence length="512" mass="57212">MVPVGYIPMFREDAMRGSVRITVEMQETKELLMNPVVLRARAYCVPWLALERFEGSRDQFDRSYMGQPKVEGGTVVPFIETALFGTHGSKEVYVAMGMHGKADDMVNTMPLESYNAVWNFLAENRSKEIEKRTRLDDTLAPAFWPRSRFEHVVPDFDQAVIDGEISLNMVQGGLQLRGIGRSGSSVTLSGVRTNESAVEGDGTVVYDRAFRTTDPNGPLTFEVDESTGRPKIFAEMEAGGISVSLSNLELAKKTQAFAAMRQRYEGIDDEYIIDMLMDGLTIPDQALKQPFMVADKSVRFSQVKRYASDSGNLAESAVTGGAIIDLPLRVPKLNTGGTIIVVVECVPEQLFERQQDPFLHLQSQDDLPEFLRDYLDPEKVEIVTKAQIDTDHSAPDETFGYAPLNWKWTSQGPRIGGKFYRPEVDAAFDEERQRIWAIETEDPILSEDFYLVSDIHTKPFLDPDSDPFEATIVGATVMTGNTVFGGKLIEATGNYDKVLEKAPQERIEKDAE</sequence>
<reference evidence="1" key="2">
    <citation type="submission" date="2020-09" db="EMBL/GenBank/DDBJ databases">
        <authorList>
            <person name="Sun Q."/>
            <person name="Kim S."/>
        </authorList>
    </citation>
    <scope>NUCLEOTIDE SEQUENCE</scope>
    <source>
        <strain evidence="1">KCTC 32437</strain>
    </source>
</reference>
<organism evidence="1 2">
    <name type="scientific">Devosia pacifica</name>
    <dbReference type="NCBI Taxonomy" id="1335967"/>
    <lineage>
        <taxon>Bacteria</taxon>
        <taxon>Pseudomonadati</taxon>
        <taxon>Pseudomonadota</taxon>
        <taxon>Alphaproteobacteria</taxon>
        <taxon>Hyphomicrobiales</taxon>
        <taxon>Devosiaceae</taxon>
        <taxon>Devosia</taxon>
    </lineage>
</organism>